<evidence type="ECO:0000256" key="1">
    <source>
        <dbReference type="ARBA" id="ARBA00004138"/>
    </source>
</evidence>
<keyword evidence="8" id="KW-0966">Cell projection</keyword>
<accession>A0AA40FCR4</accession>
<evidence type="ECO:0000256" key="9">
    <source>
        <dbReference type="SAM" id="Coils"/>
    </source>
</evidence>
<keyword evidence="3" id="KW-0963">Cytoplasm</keyword>
<gene>
    <name evidence="10" type="ORF">K0M31_018296</name>
</gene>
<name>A0AA40FCR4_9HYME</name>
<comment type="caution">
    <text evidence="10">The sequence shown here is derived from an EMBL/GenBank/DDBJ whole genome shotgun (WGS) entry which is preliminary data.</text>
</comment>
<comment type="subcellular location">
    <subcellularLocation>
        <location evidence="1">Cell projection</location>
        <location evidence="1">Cilium</location>
    </subcellularLocation>
    <subcellularLocation>
        <location evidence="2">Cytoplasm</location>
        <location evidence="2">Cytoskeleton</location>
    </subcellularLocation>
</comment>
<dbReference type="Proteomes" id="UP001177670">
    <property type="component" value="Unassembled WGS sequence"/>
</dbReference>
<evidence type="ECO:0008006" key="12">
    <source>
        <dbReference type="Google" id="ProtNLM"/>
    </source>
</evidence>
<evidence type="ECO:0000256" key="2">
    <source>
        <dbReference type="ARBA" id="ARBA00004245"/>
    </source>
</evidence>
<evidence type="ECO:0000313" key="10">
    <source>
        <dbReference type="EMBL" id="KAK1116575.1"/>
    </source>
</evidence>
<evidence type="ECO:0000256" key="4">
    <source>
        <dbReference type="ARBA" id="ARBA00022574"/>
    </source>
</evidence>
<keyword evidence="5" id="KW-0677">Repeat</keyword>
<dbReference type="Pfam" id="PF25828">
    <property type="entry name" value="CC_Cfap43"/>
    <property type="match status" value="2"/>
</dbReference>
<reference evidence="10" key="1">
    <citation type="submission" date="2021-10" db="EMBL/GenBank/DDBJ databases">
        <title>Melipona bicolor Genome sequencing and assembly.</title>
        <authorList>
            <person name="Araujo N.S."/>
            <person name="Arias M.C."/>
        </authorList>
    </citation>
    <scope>NUCLEOTIDE SEQUENCE</scope>
    <source>
        <strain evidence="10">USP_2M_L1-L4_2017</strain>
        <tissue evidence="10">Whole body</tissue>
    </source>
</reference>
<sequence length="1201" mass="141780">MYTARTLIRVHRKIIDLLVYEGYRKLRILVLYETVKQHNVGQILLLYEASPEQNLITDSIHTLKLPGVYRTLYQVPGNPMLLVGSPYSTRQLRLQKIVDFRHVVLEDGLVTGHQVKLANLFVDRSWVSTTALDGFVLIRDRTVRRVAAHIMAHHRSDLGTIKAMANRQGDLIVCLGYNGSLIAIRSTVWERKEFPQSKATPPEEVLYKAQHGVYEKMRKKIQSDYASLDPAVYELLTKRRKYEFPDPRQGDKTWSEWREEIQLREEEEKCREERTAILREFEALQGKVRKLLDANEASPEIEKLPVSFFDLDLAGRDQKLKAGRDICEDLHLELEHNISETRRVSRWIRETFWDPQEVVGKCLYAILGTMLVTNYPEFAEEPDEKHHLQWAKFCKKTAYSSLENDEFAPWRIYTTEELQVELNKKQKLYHKHERRFDLLTDDGDQPELEQEKMAIVEADLEEQKAMGGKTLCSLMKTKVSIRSMTVSGEISLFQKSTTTHRYIEQSSYYAQIGHYGFSQTMINNHLLLHDCKRLRAFFNQAFNEMYATKEREMKVIGERIDRIRYIDSELKTMFHRHVPHIPADPQWHWQERPESIIKVLDHEVKAKRYISPSQQELLDKQVAEEERIRQLLLADDFRERALMAMMDGVLEVRWEDTIKIDVPKPACMLEKRPEDYTSEDISAVKQYENDVQFLMEERERYKRMLEAEYGRIMELLKEGIDKFNERLNDLFHLKINIEAAINQLHLRYIRGWILIRRRMQSLQEEDKLKRRILEKEKYQEVLNGHLDAFRELREEMTDKYRSFVAKEKAVAKKFKSEFSSLNKFQVELLAQQYNRRPKITTKNLVASDFYELASRVTSRLPCVYLSTECKDYLRILNHLDVRPATLPATIDASHWDDLIRLRRVKIDFELRGKAQQMEIADVDAVILGFEQRIEKCKTEAEGMKKSLVELRKSRRIEELDVEMQLVLKMGQVEIQLEGEVNDAQNAIFVSKTAIESVNELIRAAGACKLNALSRLLSFQRGTLLKQWEHECQKNKLQDLEEDLRSVESVTVTKEMQRYLKRKARGLPDEKTPQQLEDDVNAVKRQFSRILEDHQARLGSIENEIAAVRSKNEQLDRQILEMNMARCEMEHRRDLIGEARQREHMERKLRMVMHRSELIKKLQDNYAELIELQTEHELLRLRRYPTFHFRMLDDNDGERKKD</sequence>
<protein>
    <recommendedName>
        <fullName evidence="12">Cilia- and flagella-associated protein 43</fullName>
    </recommendedName>
</protein>
<evidence type="ECO:0000256" key="6">
    <source>
        <dbReference type="ARBA" id="ARBA00023054"/>
    </source>
</evidence>
<evidence type="ECO:0000313" key="11">
    <source>
        <dbReference type="Proteomes" id="UP001177670"/>
    </source>
</evidence>
<organism evidence="10 11">
    <name type="scientific">Melipona bicolor</name>
    <dbReference type="NCBI Taxonomy" id="60889"/>
    <lineage>
        <taxon>Eukaryota</taxon>
        <taxon>Metazoa</taxon>
        <taxon>Ecdysozoa</taxon>
        <taxon>Arthropoda</taxon>
        <taxon>Hexapoda</taxon>
        <taxon>Insecta</taxon>
        <taxon>Pterygota</taxon>
        <taxon>Neoptera</taxon>
        <taxon>Endopterygota</taxon>
        <taxon>Hymenoptera</taxon>
        <taxon>Apocrita</taxon>
        <taxon>Aculeata</taxon>
        <taxon>Apoidea</taxon>
        <taxon>Anthophila</taxon>
        <taxon>Apidae</taxon>
        <taxon>Melipona</taxon>
    </lineage>
</organism>
<dbReference type="EMBL" id="JAHYIQ010000069">
    <property type="protein sequence ID" value="KAK1116575.1"/>
    <property type="molecule type" value="Genomic_DNA"/>
</dbReference>
<dbReference type="PANTHER" id="PTHR14885:SF1">
    <property type="entry name" value="CILIA- AND FLAGELLA-ASSOCIATED PROTEIN 43"/>
    <property type="match status" value="1"/>
</dbReference>
<feature type="coiled-coil region" evidence="9">
    <location>
        <begin position="1090"/>
        <end position="1117"/>
    </location>
</feature>
<dbReference type="PANTHER" id="PTHR14885">
    <property type="entry name" value="CILIA- AND FLAGELLA-ASSOCIATED PROTEIN 43-RELATED"/>
    <property type="match status" value="1"/>
</dbReference>
<keyword evidence="7" id="KW-0206">Cytoskeleton</keyword>
<proteinExistence type="predicted"/>
<dbReference type="AlphaFoldDB" id="A0AA40FCR4"/>
<evidence type="ECO:0000256" key="5">
    <source>
        <dbReference type="ARBA" id="ARBA00022737"/>
    </source>
</evidence>
<dbReference type="GO" id="GO:0060271">
    <property type="term" value="P:cilium assembly"/>
    <property type="evidence" value="ECO:0007669"/>
    <property type="project" value="TreeGrafter"/>
</dbReference>
<evidence type="ECO:0000256" key="8">
    <source>
        <dbReference type="ARBA" id="ARBA00023273"/>
    </source>
</evidence>
<dbReference type="GO" id="GO:0005930">
    <property type="term" value="C:axoneme"/>
    <property type="evidence" value="ECO:0007669"/>
    <property type="project" value="TreeGrafter"/>
</dbReference>
<keyword evidence="11" id="KW-1185">Reference proteome</keyword>
<keyword evidence="4" id="KW-0853">WD repeat</keyword>
<keyword evidence="6 9" id="KW-0175">Coiled coil</keyword>
<evidence type="ECO:0000256" key="7">
    <source>
        <dbReference type="ARBA" id="ARBA00023212"/>
    </source>
</evidence>
<evidence type="ECO:0000256" key="3">
    <source>
        <dbReference type="ARBA" id="ARBA00022490"/>
    </source>
</evidence>